<dbReference type="Gene3D" id="1.10.287.130">
    <property type="match status" value="1"/>
</dbReference>
<dbReference type="FunFam" id="3.30.565.10:FF:000010">
    <property type="entry name" value="Sensor histidine kinase RcsC"/>
    <property type="match status" value="1"/>
</dbReference>
<keyword evidence="13 15" id="KW-0472">Membrane</keyword>
<dbReference type="InterPro" id="IPR036097">
    <property type="entry name" value="HisK_dim/P_sf"/>
</dbReference>
<evidence type="ECO:0000256" key="13">
    <source>
        <dbReference type="ARBA" id="ARBA00023136"/>
    </source>
</evidence>
<dbReference type="InterPro" id="IPR004358">
    <property type="entry name" value="Sig_transdc_His_kin-like_C"/>
</dbReference>
<protein>
    <recommendedName>
        <fullName evidence="3">histidine kinase</fullName>
        <ecNumber evidence="3">2.7.13.3</ecNumber>
    </recommendedName>
</protein>
<dbReference type="GO" id="GO:0005524">
    <property type="term" value="F:ATP binding"/>
    <property type="evidence" value="ECO:0007669"/>
    <property type="project" value="UniProtKB-KW"/>
</dbReference>
<dbReference type="GO" id="GO:0005886">
    <property type="term" value="C:plasma membrane"/>
    <property type="evidence" value="ECO:0007669"/>
    <property type="project" value="UniProtKB-SubCell"/>
</dbReference>
<evidence type="ECO:0000256" key="4">
    <source>
        <dbReference type="ARBA" id="ARBA00022475"/>
    </source>
</evidence>
<proteinExistence type="predicted"/>
<evidence type="ECO:0000256" key="8">
    <source>
        <dbReference type="ARBA" id="ARBA00022741"/>
    </source>
</evidence>
<dbReference type="eggNOG" id="COG3447">
    <property type="taxonomic scope" value="Bacteria"/>
</dbReference>
<evidence type="ECO:0000256" key="11">
    <source>
        <dbReference type="ARBA" id="ARBA00022989"/>
    </source>
</evidence>
<evidence type="ECO:0000256" key="15">
    <source>
        <dbReference type="SAM" id="Phobius"/>
    </source>
</evidence>
<feature type="transmembrane region" description="Helical" evidence="15">
    <location>
        <begin position="477"/>
        <end position="500"/>
    </location>
</feature>
<keyword evidence="6" id="KW-0808">Transferase</keyword>
<dbReference type="InterPro" id="IPR005467">
    <property type="entry name" value="His_kinase_dom"/>
</dbReference>
<evidence type="ECO:0000256" key="14">
    <source>
        <dbReference type="ARBA" id="ARBA00023306"/>
    </source>
</evidence>
<dbReference type="InterPro" id="IPR007895">
    <property type="entry name" value="MASE1"/>
</dbReference>
<sequence>MNLSRKIQGFVIGSVGYYALGWGAMFFAIPPGLVTPIWPAAGFAIFCALFFSVDAILGILIGAALLSAVRFIALEKDVLTVLFVAIGMGAVVVSQVLVARALVRRLLPSALESDRVEDTILLGLVAGPLASLVAPTLGVCVLMAGGLLDLGSVGISWFHWWIADAVGVLIFLPIMLAKASFKKGHSRRKFVSFILTYAILLVTESLLFVAARNAQEDKVDRLLQEKSASLQALLQKQFQSVMQASRTLAALFRNIEMIDNAKFQRFAADAMRGMQHSAAMAWVPVVETAGRNDFEAAITKMLGEDFLIRDQLSPDDQMPSKERDFYFPVTYIFPLEYHASALGYDLYRDKKSKDTIDFAWRAGDFSMSSPLAQGLDDRKGYTFFIAVPVQDKNNKFTGIIATFYYADALVGAALHDVVTEQIVFALSDVSGRDKITFYQRSEPSARFTNRETFRLGERAWQLDFSPTNQFIYSYETLVLWLELISGSVVVILIGLFMVFIMNRNLIVEKEVRKKTQELTQALDDARHANSAKSLFLASMSHELRTPLNSIIGFSVRLLKNLNQSKDPKSYRSLEVIERNGRHLLNLINDILDLSKVEAGKMSIDREWVSLKTLLDETVTSLTPLAESKGLTLELKMVEVANVFADQKRLAQVLLNLVSNGIKYTSTGGISISSRRESREGHEGVAIDVVDTGVGIKPEDIDRVFRRYEQLDEPSHSSEVGTGLGLALAEELVNLHGGRLSVFSEYGEGSCFTCWLPL</sequence>
<dbReference type="Gene3D" id="3.30.565.10">
    <property type="entry name" value="Histidine kinase-like ATPase, C-terminal domain"/>
    <property type="match status" value="1"/>
</dbReference>
<keyword evidence="10" id="KW-0067">ATP-binding</keyword>
<gene>
    <name evidence="18" type="ordered locus">TERTU_4037</name>
</gene>
<feature type="transmembrane region" description="Helical" evidence="15">
    <location>
        <begin position="157"/>
        <end position="178"/>
    </location>
</feature>
<dbReference type="KEGG" id="ttu:TERTU_4037"/>
<dbReference type="SMART" id="SM00388">
    <property type="entry name" value="HisKA"/>
    <property type="match status" value="1"/>
</dbReference>
<keyword evidence="12" id="KW-0902">Two-component regulatory system</keyword>
<dbReference type="CDD" id="cd00082">
    <property type="entry name" value="HisKA"/>
    <property type="match status" value="1"/>
</dbReference>
<dbReference type="EMBL" id="CP001614">
    <property type="protein sequence ID" value="ACR11598.1"/>
    <property type="molecule type" value="Genomic_DNA"/>
</dbReference>
<dbReference type="SMART" id="SM00387">
    <property type="entry name" value="HATPase_c"/>
    <property type="match status" value="1"/>
</dbReference>
<evidence type="ECO:0000256" key="5">
    <source>
        <dbReference type="ARBA" id="ARBA00022553"/>
    </source>
</evidence>
<evidence type="ECO:0000256" key="12">
    <source>
        <dbReference type="ARBA" id="ARBA00023012"/>
    </source>
</evidence>
<evidence type="ECO:0000256" key="10">
    <source>
        <dbReference type="ARBA" id="ARBA00022840"/>
    </source>
</evidence>
<dbReference type="InterPro" id="IPR042240">
    <property type="entry name" value="CHASE_sf"/>
</dbReference>
<evidence type="ECO:0000256" key="7">
    <source>
        <dbReference type="ARBA" id="ARBA00022692"/>
    </source>
</evidence>
<accession>C5BTW1</accession>
<dbReference type="eggNOG" id="COG3614">
    <property type="taxonomic scope" value="Bacteria"/>
</dbReference>
<dbReference type="SUPFAM" id="SSF47384">
    <property type="entry name" value="Homodimeric domain of signal transducing histidine kinase"/>
    <property type="match status" value="1"/>
</dbReference>
<dbReference type="PANTHER" id="PTHR43047:SF78">
    <property type="entry name" value="SENSORY_REGULATORY PROTEIN RPFC"/>
    <property type="match status" value="1"/>
</dbReference>
<dbReference type="Pfam" id="PF02518">
    <property type="entry name" value="HATPase_c"/>
    <property type="match status" value="1"/>
</dbReference>
<dbReference type="PROSITE" id="PS50109">
    <property type="entry name" value="HIS_KIN"/>
    <property type="match status" value="1"/>
</dbReference>
<dbReference type="AlphaFoldDB" id="C5BTW1"/>
<feature type="transmembrane region" description="Helical" evidence="15">
    <location>
        <begin position="78"/>
        <end position="99"/>
    </location>
</feature>
<comment type="catalytic activity">
    <reaction evidence="1">
        <text>ATP + protein L-histidine = ADP + protein N-phospho-L-histidine.</text>
        <dbReference type="EC" id="2.7.13.3"/>
    </reaction>
</comment>
<evidence type="ECO:0000313" key="18">
    <source>
        <dbReference type="EMBL" id="ACR11598.1"/>
    </source>
</evidence>
<keyword evidence="8" id="KW-0547">Nucleotide-binding</keyword>
<dbReference type="SUPFAM" id="SSF55874">
    <property type="entry name" value="ATPase domain of HSP90 chaperone/DNA topoisomerase II/histidine kinase"/>
    <property type="match status" value="1"/>
</dbReference>
<keyword evidence="4" id="KW-1003">Cell membrane</keyword>
<dbReference type="InterPro" id="IPR003594">
    <property type="entry name" value="HATPase_dom"/>
</dbReference>
<dbReference type="PANTHER" id="PTHR43047">
    <property type="entry name" value="TWO-COMPONENT HISTIDINE PROTEIN KINASE"/>
    <property type="match status" value="1"/>
</dbReference>
<evidence type="ECO:0000256" key="1">
    <source>
        <dbReference type="ARBA" id="ARBA00000085"/>
    </source>
</evidence>
<keyword evidence="19" id="KW-1185">Reference proteome</keyword>
<keyword evidence="5" id="KW-0597">Phosphoprotein</keyword>
<dbReference type="HOGENOM" id="CLU_000445_114_62_6"/>
<dbReference type="OrthoDB" id="9797243at2"/>
<feature type="transmembrane region" description="Helical" evidence="15">
    <location>
        <begin position="6"/>
        <end position="29"/>
    </location>
</feature>
<dbReference type="SMART" id="SM01079">
    <property type="entry name" value="CHASE"/>
    <property type="match status" value="1"/>
</dbReference>
<dbReference type="EC" id="2.7.13.3" evidence="3"/>
<dbReference type="Gene3D" id="3.30.450.350">
    <property type="entry name" value="CHASE domain"/>
    <property type="match status" value="1"/>
</dbReference>
<feature type="domain" description="Histidine kinase" evidence="16">
    <location>
        <begin position="538"/>
        <end position="757"/>
    </location>
</feature>
<feature type="domain" description="CHASE" evidence="17">
    <location>
        <begin position="254"/>
        <end position="417"/>
    </location>
</feature>
<dbReference type="InterPro" id="IPR003661">
    <property type="entry name" value="HisK_dim/P_dom"/>
</dbReference>
<keyword evidence="7 15" id="KW-0812">Transmembrane</keyword>
<evidence type="ECO:0000256" key="2">
    <source>
        <dbReference type="ARBA" id="ARBA00004651"/>
    </source>
</evidence>
<dbReference type="STRING" id="377629.TERTU_4037"/>
<dbReference type="Proteomes" id="UP000009080">
    <property type="component" value="Chromosome"/>
</dbReference>
<evidence type="ECO:0000256" key="3">
    <source>
        <dbReference type="ARBA" id="ARBA00012438"/>
    </source>
</evidence>
<feature type="transmembrane region" description="Helical" evidence="15">
    <location>
        <begin position="120"/>
        <end position="145"/>
    </location>
</feature>
<dbReference type="InterPro" id="IPR006189">
    <property type="entry name" value="CHASE_dom"/>
</dbReference>
<dbReference type="Pfam" id="PF03924">
    <property type="entry name" value="CHASE"/>
    <property type="match status" value="1"/>
</dbReference>
<dbReference type="RefSeq" id="WP_015817710.1">
    <property type="nucleotide sequence ID" value="NC_012997.1"/>
</dbReference>
<dbReference type="Pfam" id="PF00512">
    <property type="entry name" value="HisKA"/>
    <property type="match status" value="1"/>
</dbReference>
<dbReference type="InterPro" id="IPR036890">
    <property type="entry name" value="HATPase_C_sf"/>
</dbReference>
<evidence type="ECO:0000313" key="19">
    <source>
        <dbReference type="Proteomes" id="UP000009080"/>
    </source>
</evidence>
<dbReference type="FunFam" id="1.10.287.130:FF:000038">
    <property type="entry name" value="Sensory transduction histidine kinase"/>
    <property type="match status" value="1"/>
</dbReference>
<feature type="transmembrane region" description="Helical" evidence="15">
    <location>
        <begin position="41"/>
        <end position="66"/>
    </location>
</feature>
<evidence type="ECO:0000256" key="9">
    <source>
        <dbReference type="ARBA" id="ARBA00022777"/>
    </source>
</evidence>
<dbReference type="CDD" id="cd16922">
    <property type="entry name" value="HATPase_EvgS-ArcB-TorS-like"/>
    <property type="match status" value="1"/>
</dbReference>
<dbReference type="PRINTS" id="PR00344">
    <property type="entry name" value="BCTRLSENSOR"/>
</dbReference>
<keyword evidence="14" id="KW-0131">Cell cycle</keyword>
<dbReference type="PROSITE" id="PS50839">
    <property type="entry name" value="CHASE"/>
    <property type="match status" value="1"/>
</dbReference>
<feature type="transmembrane region" description="Helical" evidence="15">
    <location>
        <begin position="190"/>
        <end position="211"/>
    </location>
</feature>
<keyword evidence="11 15" id="KW-1133">Transmembrane helix</keyword>
<dbReference type="Pfam" id="PF05231">
    <property type="entry name" value="MASE1"/>
    <property type="match status" value="1"/>
</dbReference>
<evidence type="ECO:0000259" key="17">
    <source>
        <dbReference type="PROSITE" id="PS50839"/>
    </source>
</evidence>
<comment type="subcellular location">
    <subcellularLocation>
        <location evidence="2">Cell membrane</location>
        <topology evidence="2">Multi-pass membrane protein</topology>
    </subcellularLocation>
</comment>
<dbReference type="eggNOG" id="COG2205">
    <property type="taxonomic scope" value="Bacteria"/>
</dbReference>
<reference evidence="18 19" key="1">
    <citation type="journal article" date="2009" name="PLoS ONE">
        <title>The complete genome of Teredinibacter turnerae T7901: an intracellular endosymbiont of marine wood-boring bivalves (shipworms).</title>
        <authorList>
            <person name="Yang J.C."/>
            <person name="Madupu R."/>
            <person name="Durkin A.S."/>
            <person name="Ekborg N.A."/>
            <person name="Pedamallu C.S."/>
            <person name="Hostetler J.B."/>
            <person name="Radune D."/>
            <person name="Toms B.S."/>
            <person name="Henrissat B."/>
            <person name="Coutinho P.M."/>
            <person name="Schwarz S."/>
            <person name="Field L."/>
            <person name="Trindade-Silva A.E."/>
            <person name="Soares C.A.G."/>
            <person name="Elshahawi S."/>
            <person name="Hanora A."/>
            <person name="Schmidt E.W."/>
            <person name="Haygood M.G."/>
            <person name="Posfai J."/>
            <person name="Benner J."/>
            <person name="Madinger C."/>
            <person name="Nove J."/>
            <person name="Anton B."/>
            <person name="Chaudhary K."/>
            <person name="Foster J."/>
            <person name="Holman A."/>
            <person name="Kumar S."/>
            <person name="Lessard P.A."/>
            <person name="Luyten Y.A."/>
            <person name="Slatko B."/>
            <person name="Wood N."/>
            <person name="Wu B."/>
            <person name="Teplitski M."/>
            <person name="Mougous J.D."/>
            <person name="Ward N."/>
            <person name="Eisen J.A."/>
            <person name="Badger J.H."/>
            <person name="Distel D.L."/>
        </authorList>
    </citation>
    <scope>NUCLEOTIDE SEQUENCE [LARGE SCALE GENOMIC DNA]</scope>
    <source>
        <strain evidence="19">ATCC 39867 / T7901</strain>
    </source>
</reference>
<evidence type="ECO:0000259" key="16">
    <source>
        <dbReference type="PROSITE" id="PS50109"/>
    </source>
</evidence>
<dbReference type="GO" id="GO:0000155">
    <property type="term" value="F:phosphorelay sensor kinase activity"/>
    <property type="evidence" value="ECO:0007669"/>
    <property type="project" value="InterPro"/>
</dbReference>
<evidence type="ECO:0000256" key="6">
    <source>
        <dbReference type="ARBA" id="ARBA00022679"/>
    </source>
</evidence>
<name>C5BTW1_TERTT</name>
<organism evidence="18 19">
    <name type="scientific">Teredinibacter turnerae (strain ATCC 39867 / T7901)</name>
    <dbReference type="NCBI Taxonomy" id="377629"/>
    <lineage>
        <taxon>Bacteria</taxon>
        <taxon>Pseudomonadati</taxon>
        <taxon>Pseudomonadota</taxon>
        <taxon>Gammaproteobacteria</taxon>
        <taxon>Cellvibrionales</taxon>
        <taxon>Cellvibrionaceae</taxon>
        <taxon>Teredinibacter</taxon>
    </lineage>
</organism>
<keyword evidence="9 18" id="KW-0418">Kinase</keyword>